<evidence type="ECO:0000313" key="4">
    <source>
        <dbReference type="Proteomes" id="UP000015241"/>
    </source>
</evidence>
<protein>
    <submittedName>
        <fullName evidence="3">Uncharacterized protein</fullName>
    </submittedName>
</protein>
<evidence type="ECO:0000313" key="3">
    <source>
        <dbReference type="EMBL" id="EPT02187.1"/>
    </source>
</evidence>
<gene>
    <name evidence="3" type="ORF">FOMPIDRAFT_53377</name>
</gene>
<proteinExistence type="predicted"/>
<feature type="compositionally biased region" description="Gly residues" evidence="1">
    <location>
        <begin position="9"/>
        <end position="23"/>
    </location>
</feature>
<feature type="region of interest" description="Disordered" evidence="1">
    <location>
        <begin position="1"/>
        <end position="45"/>
    </location>
</feature>
<feature type="transmembrane region" description="Helical" evidence="2">
    <location>
        <begin position="268"/>
        <end position="287"/>
    </location>
</feature>
<accession>S8EBA6</accession>
<name>S8EBA6_FOMSC</name>
<dbReference type="Proteomes" id="UP000015241">
    <property type="component" value="Unassembled WGS sequence"/>
</dbReference>
<organism evidence="3 4">
    <name type="scientific">Fomitopsis schrenkii</name>
    <name type="common">Brown rot fungus</name>
    <dbReference type="NCBI Taxonomy" id="2126942"/>
    <lineage>
        <taxon>Eukaryota</taxon>
        <taxon>Fungi</taxon>
        <taxon>Dikarya</taxon>
        <taxon>Basidiomycota</taxon>
        <taxon>Agaricomycotina</taxon>
        <taxon>Agaricomycetes</taxon>
        <taxon>Polyporales</taxon>
        <taxon>Fomitopsis</taxon>
    </lineage>
</organism>
<evidence type="ECO:0000256" key="1">
    <source>
        <dbReference type="SAM" id="MobiDB-lite"/>
    </source>
</evidence>
<dbReference type="HOGENOM" id="CLU_057147_1_0_1"/>
<dbReference type="STRING" id="743788.S8EBA6"/>
<dbReference type="EMBL" id="KE504137">
    <property type="protein sequence ID" value="EPT02187.1"/>
    <property type="molecule type" value="Genomic_DNA"/>
</dbReference>
<reference evidence="3 4" key="1">
    <citation type="journal article" date="2012" name="Science">
        <title>The Paleozoic origin of enzymatic lignin decomposition reconstructed from 31 fungal genomes.</title>
        <authorList>
            <person name="Floudas D."/>
            <person name="Binder M."/>
            <person name="Riley R."/>
            <person name="Barry K."/>
            <person name="Blanchette R.A."/>
            <person name="Henrissat B."/>
            <person name="Martinez A.T."/>
            <person name="Otillar R."/>
            <person name="Spatafora J.W."/>
            <person name="Yadav J.S."/>
            <person name="Aerts A."/>
            <person name="Benoit I."/>
            <person name="Boyd A."/>
            <person name="Carlson A."/>
            <person name="Copeland A."/>
            <person name="Coutinho P.M."/>
            <person name="de Vries R.P."/>
            <person name="Ferreira P."/>
            <person name="Findley K."/>
            <person name="Foster B."/>
            <person name="Gaskell J."/>
            <person name="Glotzer D."/>
            <person name="Gorecki P."/>
            <person name="Heitman J."/>
            <person name="Hesse C."/>
            <person name="Hori C."/>
            <person name="Igarashi K."/>
            <person name="Jurgens J.A."/>
            <person name="Kallen N."/>
            <person name="Kersten P."/>
            <person name="Kohler A."/>
            <person name="Kuees U."/>
            <person name="Kumar T.K.A."/>
            <person name="Kuo A."/>
            <person name="LaButti K."/>
            <person name="Larrondo L.F."/>
            <person name="Lindquist E."/>
            <person name="Ling A."/>
            <person name="Lombard V."/>
            <person name="Lucas S."/>
            <person name="Lundell T."/>
            <person name="Martin R."/>
            <person name="McLaughlin D.J."/>
            <person name="Morgenstern I."/>
            <person name="Morin E."/>
            <person name="Murat C."/>
            <person name="Nagy L.G."/>
            <person name="Nolan M."/>
            <person name="Ohm R.A."/>
            <person name="Patyshakuliyeva A."/>
            <person name="Rokas A."/>
            <person name="Ruiz-Duenas F.J."/>
            <person name="Sabat G."/>
            <person name="Salamov A."/>
            <person name="Samejima M."/>
            <person name="Schmutz J."/>
            <person name="Slot J.C."/>
            <person name="St John F."/>
            <person name="Stenlid J."/>
            <person name="Sun H."/>
            <person name="Sun S."/>
            <person name="Syed K."/>
            <person name="Tsang A."/>
            <person name="Wiebenga A."/>
            <person name="Young D."/>
            <person name="Pisabarro A."/>
            <person name="Eastwood D.C."/>
            <person name="Martin F."/>
            <person name="Cullen D."/>
            <person name="Grigoriev I.V."/>
            <person name="Hibbett D.S."/>
        </authorList>
    </citation>
    <scope>NUCLEOTIDE SEQUENCE</scope>
    <source>
        <strain evidence="4">FP-58527</strain>
    </source>
</reference>
<dbReference type="AlphaFoldDB" id="S8EBA6"/>
<keyword evidence="4" id="KW-1185">Reference proteome</keyword>
<dbReference type="OrthoDB" id="3365917at2759"/>
<sequence length="289" mass="29373">MLYPRKGSSGKGGGGSSGKGSSGKGSSSSSGTEKSVPISGSTGGRSTAKAYGFGGGAATTIPSGQLFAGRISGGGTRDQVYGTRMYGSGYPGLPGGTVAGRGFPFIFWPVVWGAPVGYGGHYLHSGEYGRPDNTSRPGGALAEATFSSNSTNSTFFIVSDNSTVASLIDSVRTNCSALGLAANSSTAPAPFNATNTQPRPEQAVQYYRASSVTLLLEGYNDTSALSDDANSTAPVPIPAWVDTALLDCLNDTIGEAAPLVGSGARDRLYAPNLGGLVALIFVLWRLFNV</sequence>
<keyword evidence="2" id="KW-0812">Transmembrane</keyword>
<evidence type="ECO:0000256" key="2">
    <source>
        <dbReference type="SAM" id="Phobius"/>
    </source>
</evidence>
<dbReference type="eggNOG" id="ENOG502SQIM">
    <property type="taxonomic scope" value="Eukaryota"/>
</dbReference>
<keyword evidence="2" id="KW-1133">Transmembrane helix</keyword>
<dbReference type="InParanoid" id="S8EBA6"/>
<keyword evidence="2" id="KW-0472">Membrane</keyword>